<protein>
    <submittedName>
        <fullName evidence="9">rRNA methyltransferase</fullName>
    </submittedName>
</protein>
<dbReference type="CDD" id="cd02440">
    <property type="entry name" value="AdoMet_MTases"/>
    <property type="match status" value="1"/>
</dbReference>
<dbReference type="InterPro" id="IPR035926">
    <property type="entry name" value="NusB-like_sf"/>
</dbReference>
<evidence type="ECO:0000256" key="2">
    <source>
        <dbReference type="ARBA" id="ARBA00022603"/>
    </source>
</evidence>
<comment type="similarity">
    <text evidence="1 6">Belongs to the class I-like SAM-binding methyltransferase superfamily. RsmB/NOP family.</text>
</comment>
<evidence type="ECO:0000256" key="5">
    <source>
        <dbReference type="ARBA" id="ARBA00022884"/>
    </source>
</evidence>
<dbReference type="PANTHER" id="PTHR22807">
    <property type="entry name" value="NOP2 YEAST -RELATED NOL1/NOP2/FMU SUN DOMAIN-CONTAINING"/>
    <property type="match status" value="1"/>
</dbReference>
<dbReference type="PRINTS" id="PR02008">
    <property type="entry name" value="RCMTFAMILY"/>
</dbReference>
<keyword evidence="3 6" id="KW-0808">Transferase</keyword>
<dbReference type="EMBL" id="BMDW01000006">
    <property type="protein sequence ID" value="GGA43541.1"/>
    <property type="molecule type" value="Genomic_DNA"/>
</dbReference>
<proteinExistence type="inferred from homology"/>
<dbReference type="InterPro" id="IPR029063">
    <property type="entry name" value="SAM-dependent_MTases_sf"/>
</dbReference>
<comment type="caution">
    <text evidence="9">The sequence shown here is derived from an EMBL/GenBank/DDBJ whole genome shotgun (WGS) entry which is preliminary data.</text>
</comment>
<dbReference type="SUPFAM" id="SSF48013">
    <property type="entry name" value="NusB-like"/>
    <property type="match status" value="1"/>
</dbReference>
<dbReference type="GO" id="GO:0032259">
    <property type="term" value="P:methylation"/>
    <property type="evidence" value="ECO:0007669"/>
    <property type="project" value="UniProtKB-KW"/>
</dbReference>
<keyword evidence="10" id="KW-1185">Reference proteome</keyword>
<dbReference type="SUPFAM" id="SSF53335">
    <property type="entry name" value="S-adenosyl-L-methionine-dependent methyltransferases"/>
    <property type="match status" value="1"/>
</dbReference>
<evidence type="ECO:0000256" key="4">
    <source>
        <dbReference type="ARBA" id="ARBA00022691"/>
    </source>
</evidence>
<dbReference type="InterPro" id="IPR001678">
    <property type="entry name" value="MeTrfase_RsmB-F_NOP2_dom"/>
</dbReference>
<dbReference type="Pfam" id="PF01029">
    <property type="entry name" value="NusB"/>
    <property type="match status" value="1"/>
</dbReference>
<sequence length="433" mass="45704">MTLPPPRRYMPKPDPVDPPGVPARRAALRLLDAVLRQGLPLEAAIGRATAGIERSDDRALAHAIAAEVLRRLPDLDALIDSATKTRLPDDAKARFALRIALVQALSLGTPPHAAISTVLPLVDGGPRKLVHGVFGTISRGGDQLPEQPTLPDPVAIRWHAAWGDDGIEAAERAMAVPPPLDLTLADPATTAAMADALGGVSLLPGHVRLDSAHVPELPGFEAGSWWVQDIAASLPARLIGAGPGSVLDLCAAPGGKTMQLASAGWSVTAVDSSESRLARLHENLERTQLTAEVIVADLLLWSPPAPVDAVLLDAPCSATGIFRRHPDVLHRVRPSQISELAALQAKLFARAADWVKPGGLLVFATCSLEPAEGEEQLTKFLAARADYSLVPITPEELPVGMTPNPGGWLRTLPGMIDPGGNDGFFIARLRRTA</sequence>
<evidence type="ECO:0000313" key="9">
    <source>
        <dbReference type="EMBL" id="GGA43541.1"/>
    </source>
</evidence>
<feature type="binding site" evidence="6">
    <location>
        <position position="313"/>
    </location>
    <ligand>
        <name>S-adenosyl-L-methionine</name>
        <dbReference type="ChEBI" id="CHEBI:59789"/>
    </ligand>
</feature>
<dbReference type="PROSITE" id="PS01153">
    <property type="entry name" value="NOL1_NOP2_SUN"/>
    <property type="match status" value="1"/>
</dbReference>
<gene>
    <name evidence="9" type="primary">rsmB</name>
    <name evidence="9" type="ORF">GCM10011395_12170</name>
</gene>
<evidence type="ECO:0000256" key="3">
    <source>
        <dbReference type="ARBA" id="ARBA00022679"/>
    </source>
</evidence>
<name>A0ABQ1GH41_9SPHN</name>
<dbReference type="PANTHER" id="PTHR22807:SF61">
    <property type="entry name" value="NOL1_NOP2_SUN FAMILY PROTEIN _ ANTITERMINATION NUSB DOMAIN-CONTAINING PROTEIN"/>
    <property type="match status" value="1"/>
</dbReference>
<organism evidence="9 10">
    <name type="scientific">Sphingomonas psychrolutea</name>
    <dbReference type="NCBI Taxonomy" id="1259676"/>
    <lineage>
        <taxon>Bacteria</taxon>
        <taxon>Pseudomonadati</taxon>
        <taxon>Pseudomonadota</taxon>
        <taxon>Alphaproteobacteria</taxon>
        <taxon>Sphingomonadales</taxon>
        <taxon>Sphingomonadaceae</taxon>
        <taxon>Sphingomonas</taxon>
    </lineage>
</organism>
<evidence type="ECO:0000259" key="8">
    <source>
        <dbReference type="PROSITE" id="PS51686"/>
    </source>
</evidence>
<keyword evidence="4 6" id="KW-0949">S-adenosyl-L-methionine</keyword>
<dbReference type="PROSITE" id="PS51686">
    <property type="entry name" value="SAM_MT_RSMB_NOP"/>
    <property type="match status" value="1"/>
</dbReference>
<keyword evidence="2 6" id="KW-0489">Methyltransferase</keyword>
<dbReference type="Gene3D" id="3.40.50.150">
    <property type="entry name" value="Vaccinia Virus protein VP39"/>
    <property type="match status" value="1"/>
</dbReference>
<feature type="region of interest" description="Disordered" evidence="7">
    <location>
        <begin position="1"/>
        <end position="20"/>
    </location>
</feature>
<reference evidence="10" key="1">
    <citation type="journal article" date="2019" name="Int. J. Syst. Evol. Microbiol.">
        <title>The Global Catalogue of Microorganisms (GCM) 10K type strain sequencing project: providing services to taxonomists for standard genome sequencing and annotation.</title>
        <authorList>
            <consortium name="The Broad Institute Genomics Platform"/>
            <consortium name="The Broad Institute Genome Sequencing Center for Infectious Disease"/>
            <person name="Wu L."/>
            <person name="Ma J."/>
        </authorList>
    </citation>
    <scope>NUCLEOTIDE SEQUENCE [LARGE SCALE GENOMIC DNA]</scope>
    <source>
        <strain evidence="10">CGMCC 1.10106</strain>
    </source>
</reference>
<dbReference type="GO" id="GO:0008168">
    <property type="term" value="F:methyltransferase activity"/>
    <property type="evidence" value="ECO:0007669"/>
    <property type="project" value="UniProtKB-KW"/>
</dbReference>
<accession>A0ABQ1GH41</accession>
<dbReference type="InterPro" id="IPR006027">
    <property type="entry name" value="NusB_RsmB_TIM44"/>
</dbReference>
<feature type="binding site" evidence="6">
    <location>
        <begin position="250"/>
        <end position="256"/>
    </location>
    <ligand>
        <name>S-adenosyl-L-methionine</name>
        <dbReference type="ChEBI" id="CHEBI:59789"/>
    </ligand>
</feature>
<evidence type="ECO:0000256" key="6">
    <source>
        <dbReference type="PROSITE-ProRule" id="PRU01023"/>
    </source>
</evidence>
<evidence type="ECO:0000256" key="7">
    <source>
        <dbReference type="SAM" id="MobiDB-lite"/>
    </source>
</evidence>
<dbReference type="Pfam" id="PF01189">
    <property type="entry name" value="Methyltr_RsmB-F"/>
    <property type="match status" value="1"/>
</dbReference>
<dbReference type="RefSeq" id="WP_229732857.1">
    <property type="nucleotide sequence ID" value="NZ_BMDW01000006.1"/>
</dbReference>
<evidence type="ECO:0000256" key="1">
    <source>
        <dbReference type="ARBA" id="ARBA00007494"/>
    </source>
</evidence>
<dbReference type="Gene3D" id="1.10.940.10">
    <property type="entry name" value="NusB-like"/>
    <property type="match status" value="1"/>
</dbReference>
<dbReference type="InterPro" id="IPR023267">
    <property type="entry name" value="RCMT"/>
</dbReference>
<dbReference type="Proteomes" id="UP000618591">
    <property type="component" value="Unassembled WGS sequence"/>
</dbReference>
<feature type="binding site" evidence="6">
    <location>
        <position position="297"/>
    </location>
    <ligand>
        <name>S-adenosyl-L-methionine</name>
        <dbReference type="ChEBI" id="CHEBI:59789"/>
    </ligand>
</feature>
<dbReference type="InterPro" id="IPR049560">
    <property type="entry name" value="MeTrfase_RsmB-F_NOP2_cat"/>
</dbReference>
<evidence type="ECO:0000313" key="10">
    <source>
        <dbReference type="Proteomes" id="UP000618591"/>
    </source>
</evidence>
<dbReference type="InterPro" id="IPR018314">
    <property type="entry name" value="RsmB/NOL1/NOP2-like_CS"/>
</dbReference>
<feature type="domain" description="SAM-dependent MTase RsmB/NOP-type" evidence="8">
    <location>
        <begin position="155"/>
        <end position="432"/>
    </location>
</feature>
<feature type="active site" description="Nucleophile" evidence="6">
    <location>
        <position position="366"/>
    </location>
</feature>
<keyword evidence="5 6" id="KW-0694">RNA-binding</keyword>
<feature type="binding site" evidence="6">
    <location>
        <position position="271"/>
    </location>
    <ligand>
        <name>S-adenosyl-L-methionine</name>
        <dbReference type="ChEBI" id="CHEBI:59789"/>
    </ligand>
</feature>